<dbReference type="AlphaFoldDB" id="A0A1I8BFV5"/>
<dbReference type="WBParaSite" id="MhA1_Contig2316.frz3.gene2">
    <property type="protein sequence ID" value="MhA1_Contig2316.frz3.gene2"/>
    <property type="gene ID" value="MhA1_Contig2316.frz3.gene2"/>
</dbReference>
<accession>A0A1I8BFV5</accession>
<evidence type="ECO:0000256" key="1">
    <source>
        <dbReference type="SAM" id="SignalP"/>
    </source>
</evidence>
<feature type="chain" id="PRO_5009315798" evidence="1">
    <location>
        <begin position="19"/>
        <end position="65"/>
    </location>
</feature>
<keyword evidence="2" id="KW-1185">Reference proteome</keyword>
<reference evidence="3" key="1">
    <citation type="submission" date="2016-11" db="UniProtKB">
        <authorList>
            <consortium name="WormBaseParasite"/>
        </authorList>
    </citation>
    <scope>IDENTIFICATION</scope>
</reference>
<proteinExistence type="predicted"/>
<feature type="signal peptide" evidence="1">
    <location>
        <begin position="1"/>
        <end position="18"/>
    </location>
</feature>
<protein>
    <submittedName>
        <fullName evidence="3">ShKT domain-containing protein</fullName>
    </submittedName>
</protein>
<evidence type="ECO:0000313" key="3">
    <source>
        <dbReference type="WBParaSite" id="MhA1_Contig2316.frz3.gene2"/>
    </source>
</evidence>
<evidence type="ECO:0000313" key="2">
    <source>
        <dbReference type="Proteomes" id="UP000095281"/>
    </source>
</evidence>
<name>A0A1I8BFV5_MELHA</name>
<organism evidence="2 3">
    <name type="scientific">Meloidogyne hapla</name>
    <name type="common">Root-knot nematode worm</name>
    <dbReference type="NCBI Taxonomy" id="6305"/>
    <lineage>
        <taxon>Eukaryota</taxon>
        <taxon>Metazoa</taxon>
        <taxon>Ecdysozoa</taxon>
        <taxon>Nematoda</taxon>
        <taxon>Chromadorea</taxon>
        <taxon>Rhabditida</taxon>
        <taxon>Tylenchina</taxon>
        <taxon>Tylenchomorpha</taxon>
        <taxon>Tylenchoidea</taxon>
        <taxon>Meloidogynidae</taxon>
        <taxon>Meloidogyninae</taxon>
        <taxon>Meloidogyne</taxon>
    </lineage>
</organism>
<dbReference type="Proteomes" id="UP000095281">
    <property type="component" value="Unplaced"/>
</dbReference>
<keyword evidence="1" id="KW-0732">Signal</keyword>
<sequence length="65" mass="7540">MNLFILIFVMLLLHYRFGDTIKCYVEYNLPDQGLFSGEKSKPCDTNDMHGKMLNYKCVKHDCGSC</sequence>